<gene>
    <name evidence="2" type="ORF">H9L23_00415</name>
</gene>
<evidence type="ECO:0000259" key="1">
    <source>
        <dbReference type="SMART" id="SM00901"/>
    </source>
</evidence>
<reference evidence="2 3" key="1">
    <citation type="submission" date="2020-08" db="EMBL/GenBank/DDBJ databases">
        <title>Genome sequence of Pedobacter roseus KACC 11594T.</title>
        <authorList>
            <person name="Hyun D.-W."/>
            <person name="Bae J.-W."/>
        </authorList>
    </citation>
    <scope>NUCLEOTIDE SEQUENCE [LARGE SCALE GENOMIC DNA]</scope>
    <source>
        <strain evidence="2 3">KACC 11594</strain>
    </source>
</reference>
<name>A0A7G9QGZ2_9SPHI</name>
<keyword evidence="3" id="KW-1185">Reference proteome</keyword>
<dbReference type="SMART" id="SM00901">
    <property type="entry name" value="FRG"/>
    <property type="match status" value="1"/>
</dbReference>
<organism evidence="2 3">
    <name type="scientific">Pedobacter roseus</name>
    <dbReference type="NCBI Taxonomy" id="336820"/>
    <lineage>
        <taxon>Bacteria</taxon>
        <taxon>Pseudomonadati</taxon>
        <taxon>Bacteroidota</taxon>
        <taxon>Sphingobacteriia</taxon>
        <taxon>Sphingobacteriales</taxon>
        <taxon>Sphingobacteriaceae</taxon>
        <taxon>Pedobacter</taxon>
    </lineage>
</organism>
<dbReference type="Pfam" id="PF08867">
    <property type="entry name" value="FRG"/>
    <property type="match status" value="1"/>
</dbReference>
<accession>A0A7G9QGZ2</accession>
<proteinExistence type="predicted"/>
<evidence type="ECO:0000313" key="3">
    <source>
        <dbReference type="Proteomes" id="UP000515806"/>
    </source>
</evidence>
<sequence>MNLGDIAFDPIVTEVNSLTEALALAEKWKAEGKYDLFRGQAQNWEVVSSLHRLNETQYLAAKDRITMFYHFASENKILQKHLGKVDELFAIAQHYGLPTNYIDFTTVPEVAGYFATHSAANQPGQQACIICVNSQDFASLVEFAESYFKKILKANELRPCFLSVSVANLWRLEAQHGQFLYTPFKGIENFYQFNRILFSYQEPSNAIQDNDIYPDKKSILEMNLDHYFEAERRSNNMTFIKSLLPAQQVKILPETDMYEYVSKGMPRHRSWQRKKIRNWLESSPETWSSFNRKHMVTLDILLSDIRALNLNNYITQLTDAINTLSENRNEAFSIHVTRNKIPFAKKLQQQIDFGCNLIWDGMRLLPYSSAQIAVAIIRFVFMAAIHHKNPIHNFNPLIPDKVLVEMTNGDGAQSRAQVCGYGILWAKRNSIAKYIKEGLEEDIDSNPVALVQLIYHPQYLFRFEKLCELFSENVIPSQMVLELDAEHPTVYFNPAHLKVFGLA</sequence>
<dbReference type="AlphaFoldDB" id="A0A7G9QGZ2"/>
<dbReference type="InterPro" id="IPR014966">
    <property type="entry name" value="FRG-dom"/>
</dbReference>
<feature type="domain" description="FRG" evidence="1">
    <location>
        <begin position="31"/>
        <end position="130"/>
    </location>
</feature>
<dbReference type="EMBL" id="CP060723">
    <property type="protein sequence ID" value="QNN42617.1"/>
    <property type="molecule type" value="Genomic_DNA"/>
</dbReference>
<dbReference type="KEGG" id="proe:H9L23_00415"/>
<protein>
    <submittedName>
        <fullName evidence="2">FRG domain-containing protein</fullName>
    </submittedName>
</protein>
<dbReference type="RefSeq" id="WP_187593123.1">
    <property type="nucleotide sequence ID" value="NZ_CP060723.1"/>
</dbReference>
<dbReference type="Proteomes" id="UP000515806">
    <property type="component" value="Chromosome"/>
</dbReference>
<evidence type="ECO:0000313" key="2">
    <source>
        <dbReference type="EMBL" id="QNN42617.1"/>
    </source>
</evidence>